<evidence type="ECO:0000313" key="2">
    <source>
        <dbReference type="EMBL" id="ALJ57644.1"/>
    </source>
</evidence>
<dbReference type="Gene3D" id="3.40.50.1980">
    <property type="entry name" value="Nitrogenase molybdenum iron protein domain"/>
    <property type="match status" value="2"/>
</dbReference>
<sequence length="408" mass="46176">MGRVFAYLPKNDEYCARILYIFIVMKRTTAITVSLLSILCVACGPKNKQNSTDLQATTASASATDSIYPVYAQGFEVKYLPNHVRLVDLRDPQNESSNTFHYALVPRGTKSEGIPSDYTVIETPVRSAICMTSLQLSNFIKLEACDKVVGITSTRHLFNKEMNERLKSGKTAKIGIEGNFDNEVIMSVNPDVIFISPFKRGGYDTMREIGIPLVPHLGYKEMTPLGQAEWIKFIGLFIGQEEEANEKFAAIEKHYNDLKQLAADVKKRPVVFSGEIRGGNWYAVGGKSFLAELFRDAGADYFLKDDPRSGGVTLDFETVYSQAESADYWRIVNSYDGTFSYDALKSLDPRYADFRAFRDKGVIYCNMREQPFYESMPMEPEVVLEDLIHAFHPNLLPDYQPKYYARLQ</sequence>
<dbReference type="PATRIC" id="fig|246787.4.peg.387"/>
<dbReference type="SUPFAM" id="SSF53807">
    <property type="entry name" value="Helical backbone' metal receptor"/>
    <property type="match status" value="1"/>
</dbReference>
<dbReference type="PROSITE" id="PS50983">
    <property type="entry name" value="FE_B12_PBP"/>
    <property type="match status" value="1"/>
</dbReference>
<dbReference type="PANTHER" id="PTHR30535">
    <property type="entry name" value="VITAMIN B12-BINDING PROTEIN"/>
    <property type="match status" value="1"/>
</dbReference>
<feature type="domain" description="Fe/B12 periplasmic-binding" evidence="1">
    <location>
        <begin position="127"/>
        <end position="395"/>
    </location>
</feature>
<evidence type="ECO:0000259" key="1">
    <source>
        <dbReference type="PROSITE" id="PS50983"/>
    </source>
</evidence>
<proteinExistence type="predicted"/>
<dbReference type="InterPro" id="IPR050902">
    <property type="entry name" value="ABC_Transporter_SBP"/>
</dbReference>
<name>A0A0P0G1F0_9BACE</name>
<accession>A0A0P0G1F0</accession>
<dbReference type="InterPro" id="IPR002491">
    <property type="entry name" value="ABC_transptr_periplasmic_BD"/>
</dbReference>
<dbReference type="Pfam" id="PF01497">
    <property type="entry name" value="Peripla_BP_2"/>
    <property type="match status" value="1"/>
</dbReference>
<dbReference type="PANTHER" id="PTHR30535:SF34">
    <property type="entry name" value="MOLYBDATE-BINDING PROTEIN MOLA"/>
    <property type="match status" value="1"/>
</dbReference>
<reference evidence="2 3" key="1">
    <citation type="journal article" date="2015" name="Science">
        <title>Genetic determinants of in vivo fitness and diet responsiveness in multiple human gut Bacteroides.</title>
        <authorList>
            <person name="Wu M."/>
            <person name="McNulty N.P."/>
            <person name="Rodionov D.A."/>
            <person name="Khoroshkin M.S."/>
            <person name="Griffin N.W."/>
            <person name="Cheng J."/>
            <person name="Latreille P."/>
            <person name="Kerstetter R.A."/>
            <person name="Terrapon N."/>
            <person name="Henrissat B."/>
            <person name="Osterman A.L."/>
            <person name="Gordon J.I."/>
        </authorList>
    </citation>
    <scope>NUCLEOTIDE SEQUENCE [LARGE SCALE GENOMIC DNA]</scope>
    <source>
        <strain evidence="2 3">WH2</strain>
    </source>
</reference>
<gene>
    <name evidence="2" type="ORF">BcellWH2_00369</name>
</gene>
<dbReference type="KEGG" id="bcel:BcellWH2_00369"/>
<dbReference type="AlphaFoldDB" id="A0A0P0G1F0"/>
<evidence type="ECO:0000313" key="3">
    <source>
        <dbReference type="Proteomes" id="UP000061809"/>
    </source>
</evidence>
<dbReference type="Proteomes" id="UP000061809">
    <property type="component" value="Chromosome"/>
</dbReference>
<organism evidence="2 3">
    <name type="scientific">Bacteroides cellulosilyticus</name>
    <dbReference type="NCBI Taxonomy" id="246787"/>
    <lineage>
        <taxon>Bacteria</taxon>
        <taxon>Pseudomonadati</taxon>
        <taxon>Bacteroidota</taxon>
        <taxon>Bacteroidia</taxon>
        <taxon>Bacteroidales</taxon>
        <taxon>Bacteroidaceae</taxon>
        <taxon>Bacteroides</taxon>
    </lineage>
</organism>
<dbReference type="GO" id="GO:0071281">
    <property type="term" value="P:cellular response to iron ion"/>
    <property type="evidence" value="ECO:0007669"/>
    <property type="project" value="TreeGrafter"/>
</dbReference>
<dbReference type="EMBL" id="CP012801">
    <property type="protein sequence ID" value="ALJ57644.1"/>
    <property type="molecule type" value="Genomic_DNA"/>
</dbReference>
<protein>
    <submittedName>
        <fullName evidence="2">Periplasmic binding protein</fullName>
    </submittedName>
</protein>